<organism evidence="1 2">
    <name type="scientific">Pseudomonas nitroreducens</name>
    <dbReference type="NCBI Taxonomy" id="46680"/>
    <lineage>
        <taxon>Bacteria</taxon>
        <taxon>Pseudomonadati</taxon>
        <taxon>Pseudomonadota</taxon>
        <taxon>Gammaproteobacteria</taxon>
        <taxon>Pseudomonadales</taxon>
        <taxon>Pseudomonadaceae</taxon>
        <taxon>Pseudomonas</taxon>
    </lineage>
</organism>
<reference evidence="1 2" key="1">
    <citation type="submission" date="2020-08" db="EMBL/GenBank/DDBJ databases">
        <title>Functional genomics of gut bacteria from endangered species of beetles.</title>
        <authorList>
            <person name="Carlos-Shanley C."/>
        </authorList>
    </citation>
    <scope>NUCLEOTIDE SEQUENCE [LARGE SCALE GENOMIC DNA]</scope>
    <source>
        <strain evidence="1 2">S00179</strain>
    </source>
</reference>
<accession>A0A7W7KG29</accession>
<dbReference type="AlphaFoldDB" id="A0A7W7KG29"/>
<comment type="caution">
    <text evidence="1">The sequence shown here is derived from an EMBL/GenBank/DDBJ whole genome shotgun (WGS) entry which is preliminary data.</text>
</comment>
<dbReference type="Proteomes" id="UP000566995">
    <property type="component" value="Unassembled WGS sequence"/>
</dbReference>
<name>A0A7W7KG29_PSENT</name>
<sequence length="138" mass="15199">MRTVLVSDIDGAVLDWVVGVAVGLRLQITSTSLVVAGSAPRFGIKSWGDKSWCPHLSEVQFGRLQDDLCVSSMHDKTRPNHEAWEAVTDSRMPHVVEAGQRVSQLGETRQVAVLRAIAEAHFGQNLEVPEELFHMRAA</sequence>
<evidence type="ECO:0008006" key="3">
    <source>
        <dbReference type="Google" id="ProtNLM"/>
    </source>
</evidence>
<evidence type="ECO:0000313" key="2">
    <source>
        <dbReference type="Proteomes" id="UP000566995"/>
    </source>
</evidence>
<dbReference type="EMBL" id="JACHLI010000001">
    <property type="protein sequence ID" value="MBB4861468.1"/>
    <property type="molecule type" value="Genomic_DNA"/>
</dbReference>
<gene>
    <name evidence="1" type="ORF">HNP46_000279</name>
</gene>
<dbReference type="RefSeq" id="WP_184585731.1">
    <property type="nucleotide sequence ID" value="NZ_JACHLI010000001.1"/>
</dbReference>
<evidence type="ECO:0000313" key="1">
    <source>
        <dbReference type="EMBL" id="MBB4861468.1"/>
    </source>
</evidence>
<proteinExistence type="predicted"/>
<protein>
    <recommendedName>
        <fullName evidence="3">DUF2591 domain-containing protein</fullName>
    </recommendedName>
</protein>